<evidence type="ECO:0000313" key="1">
    <source>
        <dbReference type="EMBL" id="KAG3209552.1"/>
    </source>
</evidence>
<evidence type="ECO:0000313" key="2">
    <source>
        <dbReference type="Proteomes" id="UP000760860"/>
    </source>
</evidence>
<accession>A0A8T1HCL3</accession>
<dbReference type="EMBL" id="RCMV01001246">
    <property type="protein sequence ID" value="KAG3209552.1"/>
    <property type="molecule type" value="Genomic_DNA"/>
</dbReference>
<protein>
    <submittedName>
        <fullName evidence="1">Uncharacterized protein</fullName>
    </submittedName>
</protein>
<reference evidence="1" key="1">
    <citation type="submission" date="2018-05" db="EMBL/GenBank/DDBJ databases">
        <title>Effector identification in a new, highly contiguous assembly of the strawberry crown rot pathogen Phytophthora cactorum.</title>
        <authorList>
            <person name="Armitage A.D."/>
            <person name="Nellist C.F."/>
            <person name="Bates H."/>
            <person name="Vickerstaff R.J."/>
            <person name="Harrison R.J."/>
        </authorList>
    </citation>
    <scope>NUCLEOTIDE SEQUENCE</scope>
    <source>
        <strain evidence="1">P421</strain>
    </source>
</reference>
<gene>
    <name evidence="1" type="ORF">PC129_g19433</name>
</gene>
<sequence length="41" mass="4883">MKGIYWLKTPDKADTENGKKSRHMTCKCHRKYLCNVVREGR</sequence>
<dbReference type="Proteomes" id="UP000760860">
    <property type="component" value="Unassembled WGS sequence"/>
</dbReference>
<comment type="caution">
    <text evidence="1">The sequence shown here is derived from an EMBL/GenBank/DDBJ whole genome shotgun (WGS) entry which is preliminary data.</text>
</comment>
<proteinExistence type="predicted"/>
<organism evidence="1 2">
    <name type="scientific">Phytophthora cactorum</name>
    <dbReference type="NCBI Taxonomy" id="29920"/>
    <lineage>
        <taxon>Eukaryota</taxon>
        <taxon>Sar</taxon>
        <taxon>Stramenopiles</taxon>
        <taxon>Oomycota</taxon>
        <taxon>Peronosporomycetes</taxon>
        <taxon>Peronosporales</taxon>
        <taxon>Peronosporaceae</taxon>
        <taxon>Phytophthora</taxon>
    </lineage>
</organism>
<name>A0A8T1HCL3_9STRA</name>
<dbReference type="AlphaFoldDB" id="A0A8T1HCL3"/>